<dbReference type="SUPFAM" id="SSF49835">
    <property type="entry name" value="Virus attachment protein globular domain"/>
    <property type="match status" value="1"/>
</dbReference>
<proteinExistence type="predicted"/>
<comment type="caution">
    <text evidence="3">The sequence shown here is derived from an EMBL/GenBank/DDBJ whole genome shotgun (WGS) entry which is preliminary data.</text>
</comment>
<protein>
    <submittedName>
        <fullName evidence="3">Pyocin knob domain-containing protein</fullName>
    </submittedName>
</protein>
<accession>A0A9X4NIN1</accession>
<dbReference type="AlphaFoldDB" id="A0A9X4NIN1"/>
<evidence type="ECO:0000313" key="4">
    <source>
        <dbReference type="Proteomes" id="UP001152614"/>
    </source>
</evidence>
<dbReference type="EMBL" id="JAOWLY010000009">
    <property type="protein sequence ID" value="MDG4984404.1"/>
    <property type="molecule type" value="Genomic_DNA"/>
</dbReference>
<gene>
    <name evidence="3" type="ORF">OGZ51_09635</name>
</gene>
<evidence type="ECO:0000256" key="2">
    <source>
        <dbReference type="ARBA" id="ARBA00022581"/>
    </source>
</evidence>
<sequence>MALFVFPLKSINGSNMYNNDDFRQYFANFISTGILANVPLAGSTAFQVTQTDNPSMNVIVGSGVAWIIGGQVMNTSPLSFQIPAPLTSQSRTDSIVVQWSNSSNNGDIIYKQNSTQVVQTNDVYELQLCKILVPANATNIPQANITDMRADPSVCGFSSPYEAIKTGDLLAQFKSELEANGILFSQWFETIKGQLSEDAAGNLQNQINNSVHNAGNISIGTDLNDIRGVGYYRIGGLVGGTDVLNTPSEVNGIRFYAFLIVIGSLQELTVYSPKQDTTWTYSRSISGSPSTWSIWSKTVMSDENGKTSVKDLEVTGKITQGISESISFPIGYGVNVNARRTGNLVEILFSGQNSTQIAGGATMNEKIPDGFKPADVTSIDFLTPGRHLDTYYYFSPDGKIQYSGETLPANSYLRGVRTYFTADPWPVIK</sequence>
<dbReference type="Proteomes" id="UP001152614">
    <property type="component" value="Unassembled WGS sequence"/>
</dbReference>
<reference evidence="3" key="2">
    <citation type="journal article" date="2023" name="Food Microbiol.">
        <title>Evaluation of the fermentation potential of lactic acid bacteria isolated from herbs, fruits and vegetables as starter cultures in nut-based milk alternatives.</title>
        <authorList>
            <person name="Huang W."/>
            <person name="Dong A."/>
            <person name="Pham H.T."/>
            <person name="Zhou C."/>
            <person name="Huo Z."/>
            <person name="Watjen A.P."/>
            <person name="Prakash S."/>
            <person name="Bang-Berthelsen C.H."/>
            <person name="Turner M.S."/>
        </authorList>
    </citation>
    <scope>NUCLEOTIDE SEQUENCE</scope>
    <source>
        <strain evidence="3">3</strain>
    </source>
</reference>
<reference evidence="3" key="1">
    <citation type="submission" date="2022-10" db="EMBL/GenBank/DDBJ databases">
        <authorList>
            <person name="Turner M.S."/>
            <person name="Huang W."/>
        </authorList>
    </citation>
    <scope>NUCLEOTIDE SEQUENCE</scope>
    <source>
        <strain evidence="3">3</strain>
    </source>
</reference>
<keyword evidence="2" id="KW-0945">Host-virus interaction</keyword>
<name>A0A9X4NIN1_9LACT</name>
<dbReference type="Gene3D" id="2.60.40.1830">
    <property type="entry name" value="Phage tail base-plate Siphoviridae RBP, head domain"/>
    <property type="match status" value="1"/>
</dbReference>
<evidence type="ECO:0000313" key="3">
    <source>
        <dbReference type="EMBL" id="MDG4984404.1"/>
    </source>
</evidence>
<comment type="subcellular location">
    <subcellularLocation>
        <location evidence="1">Virion</location>
    </subcellularLocation>
</comment>
<evidence type="ECO:0000256" key="1">
    <source>
        <dbReference type="ARBA" id="ARBA00004328"/>
    </source>
</evidence>
<dbReference type="CDD" id="cd19958">
    <property type="entry name" value="pyocin_knob"/>
    <property type="match status" value="1"/>
</dbReference>
<dbReference type="RefSeq" id="WP_278229122.1">
    <property type="nucleotide sequence ID" value="NZ_JAOWLY010000009.1"/>
</dbReference>
<dbReference type="GO" id="GO:0007155">
    <property type="term" value="P:cell adhesion"/>
    <property type="evidence" value="ECO:0007669"/>
    <property type="project" value="InterPro"/>
</dbReference>
<dbReference type="GO" id="GO:0019062">
    <property type="term" value="P:virion attachment to host cell"/>
    <property type="evidence" value="ECO:0007669"/>
    <property type="project" value="InterPro"/>
</dbReference>
<dbReference type="InterPro" id="IPR008982">
    <property type="entry name" value="Adenovirus_pIV-like_att"/>
</dbReference>
<organism evidence="3 4">
    <name type="scientific">Lactococcus lactis</name>
    <dbReference type="NCBI Taxonomy" id="1358"/>
    <lineage>
        <taxon>Bacteria</taxon>
        <taxon>Bacillati</taxon>
        <taxon>Bacillota</taxon>
        <taxon>Bacilli</taxon>
        <taxon>Lactobacillales</taxon>
        <taxon>Streptococcaceae</taxon>
        <taxon>Lactococcus</taxon>
    </lineage>
</organism>